<dbReference type="InterPro" id="IPR003591">
    <property type="entry name" value="Leu-rich_rpt_typical-subtyp"/>
</dbReference>
<feature type="domain" description="NB-ARC" evidence="3">
    <location>
        <begin position="13"/>
        <end position="80"/>
    </location>
</feature>
<evidence type="ECO:0000313" key="5">
    <source>
        <dbReference type="EMBL" id="SPC74418.1"/>
    </source>
</evidence>
<dbReference type="GO" id="GO:0043531">
    <property type="term" value="F:ADP binding"/>
    <property type="evidence" value="ECO:0007669"/>
    <property type="project" value="InterPro"/>
</dbReference>
<feature type="domain" description="Disease resistance protein At4g27190-like leucine-rich repeats" evidence="4">
    <location>
        <begin position="1092"/>
        <end position="1195"/>
    </location>
</feature>
<dbReference type="InterPro" id="IPR001611">
    <property type="entry name" value="Leu-rich_rpt"/>
</dbReference>
<keyword evidence="2" id="KW-0677">Repeat</keyword>
<name>A0A2N9EI71_FAGSY</name>
<dbReference type="InterPro" id="IPR002182">
    <property type="entry name" value="NB-ARC"/>
</dbReference>
<dbReference type="Gene3D" id="3.80.10.10">
    <property type="entry name" value="Ribonuclease Inhibitor"/>
    <property type="match status" value="6"/>
</dbReference>
<gene>
    <name evidence="5" type="ORF">FSB_LOCUS2300</name>
</gene>
<reference evidence="5" key="1">
    <citation type="submission" date="2018-02" db="EMBL/GenBank/DDBJ databases">
        <authorList>
            <person name="Cohen D.B."/>
            <person name="Kent A.D."/>
        </authorList>
    </citation>
    <scope>NUCLEOTIDE SEQUENCE</scope>
</reference>
<dbReference type="PRINTS" id="PR00364">
    <property type="entry name" value="DISEASERSIST"/>
</dbReference>
<dbReference type="InterPro" id="IPR057135">
    <property type="entry name" value="At4g27190-like_LRR"/>
</dbReference>
<protein>
    <submittedName>
        <fullName evidence="5">Uncharacterized protein</fullName>
    </submittedName>
</protein>
<dbReference type="SUPFAM" id="SSF52540">
    <property type="entry name" value="P-loop containing nucleoside triphosphate hydrolases"/>
    <property type="match status" value="1"/>
</dbReference>
<dbReference type="InterPro" id="IPR027417">
    <property type="entry name" value="P-loop_NTPase"/>
</dbReference>
<dbReference type="PROSITE" id="PS51450">
    <property type="entry name" value="LRR"/>
    <property type="match status" value="3"/>
</dbReference>
<dbReference type="PANTHER" id="PTHR47186">
    <property type="entry name" value="LEUCINE-RICH REPEAT-CONTAINING PROTEIN 57"/>
    <property type="match status" value="1"/>
</dbReference>
<dbReference type="SMART" id="SM00369">
    <property type="entry name" value="LRR_TYP"/>
    <property type="match status" value="7"/>
</dbReference>
<dbReference type="SUPFAM" id="SSF52058">
    <property type="entry name" value="L domain-like"/>
    <property type="match status" value="2"/>
</dbReference>
<dbReference type="AlphaFoldDB" id="A0A2N9EI71"/>
<dbReference type="SUPFAM" id="SSF52047">
    <property type="entry name" value="RNI-like"/>
    <property type="match status" value="1"/>
</dbReference>
<dbReference type="Pfam" id="PF00931">
    <property type="entry name" value="NB-ARC"/>
    <property type="match status" value="1"/>
</dbReference>
<dbReference type="Gene3D" id="3.40.50.300">
    <property type="entry name" value="P-loop containing nucleotide triphosphate hydrolases"/>
    <property type="match status" value="1"/>
</dbReference>
<organism evidence="5">
    <name type="scientific">Fagus sylvatica</name>
    <name type="common">Beechnut</name>
    <dbReference type="NCBI Taxonomy" id="28930"/>
    <lineage>
        <taxon>Eukaryota</taxon>
        <taxon>Viridiplantae</taxon>
        <taxon>Streptophyta</taxon>
        <taxon>Embryophyta</taxon>
        <taxon>Tracheophyta</taxon>
        <taxon>Spermatophyta</taxon>
        <taxon>Magnoliopsida</taxon>
        <taxon>eudicotyledons</taxon>
        <taxon>Gunneridae</taxon>
        <taxon>Pentapetalae</taxon>
        <taxon>rosids</taxon>
        <taxon>fabids</taxon>
        <taxon>Fagales</taxon>
        <taxon>Fagaceae</taxon>
        <taxon>Fagus</taxon>
    </lineage>
</organism>
<proteinExistence type="predicted"/>
<dbReference type="Pfam" id="PF23247">
    <property type="entry name" value="LRR_RPS2"/>
    <property type="match status" value="1"/>
</dbReference>
<evidence type="ECO:0000256" key="1">
    <source>
        <dbReference type="ARBA" id="ARBA00022614"/>
    </source>
</evidence>
<evidence type="ECO:0000259" key="3">
    <source>
        <dbReference type="Pfam" id="PF00931"/>
    </source>
</evidence>
<dbReference type="Pfam" id="PF13855">
    <property type="entry name" value="LRR_8"/>
    <property type="match status" value="2"/>
</dbReference>
<keyword evidence="1" id="KW-0433">Leucine-rich repeat</keyword>
<evidence type="ECO:0000256" key="2">
    <source>
        <dbReference type="ARBA" id="ARBA00022737"/>
    </source>
</evidence>
<dbReference type="PANTHER" id="PTHR47186:SF3">
    <property type="entry name" value="OS09G0267800 PROTEIN"/>
    <property type="match status" value="1"/>
</dbReference>
<sequence>MALMTMQQQKLDIIELLKGGKTTTITLVGGPGVGKTWMAREINHHMIINKSLFYGTLWISLNKNHDDMSLYQDIARQLSVYSTIDGERVKESVSDHERFKISIEGIADKSKSLPAAVVVLIAGALNHSGEHDSAVLKLESALEEAASHEEADKCIRSLVHYGYDMLLSGDKALTTGKDATDMALANCCWHSRQFFLKRAGVYYNELIVNWILEGYIGHVDQVEKAYEDGHRVLMKLIDRGMLKMQEDNFVIMEGLALEVPDCCRDGYIRTASLGLASLYEDGDSRGLGMVIPTDRMIKTLCNREACDKVSTLLIDGSRLYVEGPHTFFQPRQGIQDLAIFNPTFKLLPSSSLSKMQNLRMLVLRGCDELQKIDNIQEFKSLTVLEISGASNLEVIPDVLFEKMIHLQSLNFSAVPIKSLPSSFSKLSELRWLILRKCSCLEKLPKLQAHKNLEVIDLSGAISLKTIEEENLSSLQKLQKLDLSHTQIDQLPILDKLEKFTQLLLKGCKFTGLSILKYLPALQILDLSGSITLKEIDDFSENKNDLKILHLSKTIIFHLPSSVSNLQNLELLDLSDACNLVEIPENAFREMRYLRHLNLSNTNIEKLPSLSKLGNLRQLFLRHCPLKELPKTEGLKRLQELDLSNASSLVDFQDQSFEHLVYLRHLNFSNTKIKILPSIAKLKNLRQVLLQNCGELTELSLSKDLEKLEELDLSGCTALKEIEANVLENMVHLRSLNLSGTSLKLPQMSNLTNLIELSIRGCKLSDSEPDLGKCTKLEVLDLSETDIQSLPSLEKFGNLRDLKLRGCSSLKKPPSLKSATHLEVLDLWGTGIKEFPYEISELTCLKHLDLPDLKDIPSLVWGKIKHLPEELNWDQCGIFKHIQNRPCMSVSGTKIFKNLKEEPGLWDTCFKEFQFSVCALEKEDRARDIWWHRADANFRKIYFQTHSFPEKIGRYLEILGFDKFPEDVEDVLMKAEYVSLIEDKFVTRLSDLRMGNVNAMKGCWLERCVKMETILSGAEMEKNLEILWASNLPKLKSVFNEEMKSGSLANLTELYLHCCPMIEVVFSSSMLPKNLKILQIKFCDKLKSLYSEEMQSGGLANLTELYLHCCPMIEAVFPSSLLLENLKILQIKFCDELKTLFKPTESTECKLQKLEKLHLVELPKLIRMWVPLENISDIFPSFTEIKIKECPKLENLGTIMELRGASVENSKIE</sequence>
<accession>A0A2N9EI71</accession>
<evidence type="ECO:0000259" key="4">
    <source>
        <dbReference type="Pfam" id="PF23247"/>
    </source>
</evidence>
<dbReference type="EMBL" id="OIVN01000109">
    <property type="protein sequence ID" value="SPC74418.1"/>
    <property type="molecule type" value="Genomic_DNA"/>
</dbReference>
<dbReference type="InterPro" id="IPR032675">
    <property type="entry name" value="LRR_dom_sf"/>
</dbReference>